<dbReference type="InterPro" id="IPR013216">
    <property type="entry name" value="Methyltransf_11"/>
</dbReference>
<sequence>MEKRLLELLICPACLPDEFGLQPEIVEERAGDIITGVLICARCKRRFPIEEGLALLHPNRNRPPGTTVNKYETEGVVSSYLWSHYGDLLNDVQASEAYGAWAARMRPHGGISLDAGGAVGRFAFEMSAKCDFAIGLDNSVAFIRAARRLMTERRVTFGLKDEGLLSRDATITLPEDWKSDKVEFIVGDALALPFRRDALSSLSSLNLIDKVPSPIRHLEEMNRVTKNNDAQFLLSDPFSWSTEAADIDQWLGGKKDGPYAGKGLDNVIRLLKEEETMPGPPWRVEETGGLWWKIRTHTNHYELIRSCFVKASR</sequence>
<accession>A0A450UHK5</accession>
<feature type="domain" description="Methyltransferase type 11" evidence="1">
    <location>
        <begin position="113"/>
        <end position="228"/>
    </location>
</feature>
<reference evidence="3" key="1">
    <citation type="submission" date="2019-02" db="EMBL/GenBank/DDBJ databases">
        <authorList>
            <person name="Gruber-Vodicka R. H."/>
            <person name="Seah K. B. B."/>
        </authorList>
    </citation>
    <scope>NUCLEOTIDE SEQUENCE</scope>
    <source>
        <strain evidence="4">BECK_SA2B12</strain>
        <strain evidence="2">BECK_SA2B15</strain>
        <strain evidence="3">BECK_SA2B20</strain>
    </source>
</reference>
<dbReference type="Pfam" id="PF03966">
    <property type="entry name" value="Trm112p"/>
    <property type="match status" value="1"/>
</dbReference>
<name>A0A450UHK5_9GAMM</name>
<dbReference type="GO" id="GO:0008757">
    <property type="term" value="F:S-adenosylmethionine-dependent methyltransferase activity"/>
    <property type="evidence" value="ECO:0007669"/>
    <property type="project" value="InterPro"/>
</dbReference>
<dbReference type="EMBL" id="CAADFG010000026">
    <property type="protein sequence ID" value="VFJ90987.1"/>
    <property type="molecule type" value="Genomic_DNA"/>
</dbReference>
<dbReference type="EMBL" id="CAADFI010000024">
    <property type="protein sequence ID" value="VFJ92004.1"/>
    <property type="molecule type" value="Genomic_DNA"/>
</dbReference>
<dbReference type="SUPFAM" id="SSF158997">
    <property type="entry name" value="Trm112p-like"/>
    <property type="match status" value="1"/>
</dbReference>
<protein>
    <submittedName>
        <fullName evidence="3">Methyltransferase domain-containing protein</fullName>
    </submittedName>
</protein>
<dbReference type="InterPro" id="IPR005651">
    <property type="entry name" value="Trm112-like"/>
</dbReference>
<keyword evidence="3" id="KW-0489">Methyltransferase</keyword>
<dbReference type="SUPFAM" id="SSF53335">
    <property type="entry name" value="S-adenosyl-L-methionine-dependent methyltransferases"/>
    <property type="match status" value="1"/>
</dbReference>
<dbReference type="Gene3D" id="3.40.50.150">
    <property type="entry name" value="Vaccinia Virus protein VP39"/>
    <property type="match status" value="1"/>
</dbReference>
<proteinExistence type="predicted"/>
<dbReference type="PANTHER" id="PTHR45445">
    <property type="match status" value="1"/>
</dbReference>
<gene>
    <name evidence="2" type="ORF">BECKH772A_GA0070896_100261</name>
    <name evidence="3" type="ORF">BECKH772B_GA0070898_100241</name>
    <name evidence="4" type="ORF">BECKH772C_GA0070978_100231</name>
</gene>
<organism evidence="3">
    <name type="scientific">Candidatus Kentrum eta</name>
    <dbReference type="NCBI Taxonomy" id="2126337"/>
    <lineage>
        <taxon>Bacteria</taxon>
        <taxon>Pseudomonadati</taxon>
        <taxon>Pseudomonadota</taxon>
        <taxon>Gammaproteobacteria</taxon>
        <taxon>Candidatus Kentrum</taxon>
    </lineage>
</organism>
<dbReference type="GO" id="GO:0032259">
    <property type="term" value="P:methylation"/>
    <property type="evidence" value="ECO:0007669"/>
    <property type="project" value="UniProtKB-KW"/>
</dbReference>
<dbReference type="EMBL" id="CAADFJ010000023">
    <property type="protein sequence ID" value="VFJ98586.1"/>
    <property type="molecule type" value="Genomic_DNA"/>
</dbReference>
<keyword evidence="3" id="KW-0808">Transferase</keyword>
<evidence type="ECO:0000259" key="1">
    <source>
        <dbReference type="Pfam" id="PF08241"/>
    </source>
</evidence>
<dbReference type="Pfam" id="PF08241">
    <property type="entry name" value="Methyltransf_11"/>
    <property type="match status" value="1"/>
</dbReference>
<evidence type="ECO:0000313" key="4">
    <source>
        <dbReference type="EMBL" id="VFJ98586.1"/>
    </source>
</evidence>
<dbReference type="PANTHER" id="PTHR45445:SF2">
    <property type="entry name" value="METHYLTRANSFERASE TYPE 11 DOMAIN-CONTAINING PROTEIN"/>
    <property type="match status" value="1"/>
</dbReference>
<evidence type="ECO:0000313" key="2">
    <source>
        <dbReference type="EMBL" id="VFJ90987.1"/>
    </source>
</evidence>
<dbReference type="InterPro" id="IPR029063">
    <property type="entry name" value="SAM-dependent_MTases_sf"/>
</dbReference>
<evidence type="ECO:0000313" key="3">
    <source>
        <dbReference type="EMBL" id="VFJ92004.1"/>
    </source>
</evidence>
<dbReference type="AlphaFoldDB" id="A0A450UHK5"/>